<proteinExistence type="predicted"/>
<protein>
    <submittedName>
        <fullName evidence="3">Uncharacterized protein</fullName>
    </submittedName>
</protein>
<evidence type="ECO:0000313" key="3">
    <source>
        <dbReference type="EMBL" id="HAC6921883.1"/>
    </source>
</evidence>
<sequence>MTLRSKAKSCGIFLGKCICFPFKEHQATYNIIIAVVTALTLVWAAMTYHLLDQRERARTELYEIKERIKNSESTTVTLNTVFTSDTDNGYYIYPTVTIKNVGKEKVSLFLDDDALTIKRVYLKNDKIIAKESYTPNFYETISSDPSIKNTRFRIMEIPVDGERKIPYAVKVDSKGVYYITFSAKPYDKKSERKIKNHELVWFAAEYKDIR</sequence>
<dbReference type="EMBL" id="DAARVM010000007">
    <property type="protein sequence ID" value="HAE4108690.1"/>
    <property type="molecule type" value="Genomic_DNA"/>
</dbReference>
<dbReference type="RefSeq" id="WP_000175420.1">
    <property type="nucleotide sequence ID" value="NZ_MYAZ01000006.1"/>
</dbReference>
<organism evidence="3">
    <name type="scientific">Salmonella muenchen</name>
    <dbReference type="NCBI Taxonomy" id="596"/>
    <lineage>
        <taxon>Bacteria</taxon>
        <taxon>Pseudomonadati</taxon>
        <taxon>Pseudomonadota</taxon>
        <taxon>Gammaproteobacteria</taxon>
        <taxon>Enterobacterales</taxon>
        <taxon>Enterobacteriaceae</taxon>
        <taxon>Salmonella</taxon>
    </lineage>
</organism>
<keyword evidence="1" id="KW-1133">Transmembrane helix</keyword>
<keyword evidence="1" id="KW-0812">Transmembrane</keyword>
<evidence type="ECO:0000313" key="2">
    <source>
        <dbReference type="EMBL" id="EBQ9642841.1"/>
    </source>
</evidence>
<evidence type="ECO:0000313" key="4">
    <source>
        <dbReference type="EMBL" id="HAE4108690.1"/>
    </source>
</evidence>
<reference evidence="3" key="1">
    <citation type="journal article" date="2018" name="Genome Biol.">
        <title>SKESA: strategic k-mer extension for scrupulous assemblies.</title>
        <authorList>
            <person name="Souvorov A."/>
            <person name="Agarwala R."/>
            <person name="Lipman D.J."/>
        </authorList>
    </citation>
    <scope>NUCLEOTIDE SEQUENCE</scope>
    <source>
        <strain evidence="4">12-0033</strain>
        <strain evidence="3">13-5252</strain>
    </source>
</reference>
<name>A0A3T3ERG6_SALMU</name>
<keyword evidence="1" id="KW-0472">Membrane</keyword>
<accession>A0A3T3ERG6</accession>
<dbReference type="EMBL" id="AAGQSD010000072">
    <property type="protein sequence ID" value="EBQ9642841.1"/>
    <property type="molecule type" value="Genomic_DNA"/>
</dbReference>
<feature type="transmembrane region" description="Helical" evidence="1">
    <location>
        <begin position="31"/>
        <end position="51"/>
    </location>
</feature>
<reference evidence="2" key="2">
    <citation type="submission" date="2018-06" db="EMBL/GenBank/DDBJ databases">
        <authorList>
            <person name="Ashton P.M."/>
            <person name="Dallman T."/>
            <person name="Nair S."/>
            <person name="De Pinna E."/>
            <person name="Peters T."/>
            <person name="Grant K."/>
        </authorList>
    </citation>
    <scope>NUCLEOTIDE SEQUENCE</scope>
    <source>
        <strain evidence="2">224144</strain>
    </source>
</reference>
<comment type="caution">
    <text evidence="3">The sequence shown here is derived from an EMBL/GenBank/DDBJ whole genome shotgun (WGS) entry which is preliminary data.</text>
</comment>
<reference evidence="3" key="3">
    <citation type="submission" date="2018-07" db="EMBL/GenBank/DDBJ databases">
        <authorList>
            <consortium name="NCBI Pathogen Detection Project"/>
        </authorList>
    </citation>
    <scope>NUCLEOTIDE SEQUENCE</scope>
    <source>
        <strain evidence="4">12-0033</strain>
        <strain evidence="3">13-5252</strain>
    </source>
</reference>
<dbReference type="AlphaFoldDB" id="A0A3T3ERG6"/>
<gene>
    <name evidence="2" type="ORF">DML98_15425</name>
    <name evidence="3" type="ORF">G0D57_19240</name>
    <name evidence="4" type="ORF">G4B42_003363</name>
</gene>
<dbReference type="EMBL" id="DAAMJM010000005">
    <property type="protein sequence ID" value="HAC6921883.1"/>
    <property type="molecule type" value="Genomic_DNA"/>
</dbReference>
<evidence type="ECO:0000256" key="1">
    <source>
        <dbReference type="SAM" id="Phobius"/>
    </source>
</evidence>